<reference evidence="2" key="1">
    <citation type="submission" date="2018-06" db="EMBL/GenBank/DDBJ databases">
        <authorList>
            <person name="Zhirakovskaya E."/>
        </authorList>
    </citation>
    <scope>NUCLEOTIDE SEQUENCE</scope>
</reference>
<dbReference type="InterPro" id="IPR011008">
    <property type="entry name" value="Dimeric_a/b-barrel"/>
</dbReference>
<evidence type="ECO:0000259" key="1">
    <source>
        <dbReference type="Pfam" id="PF03795"/>
    </source>
</evidence>
<proteinExistence type="predicted"/>
<dbReference type="InterPro" id="IPR051807">
    <property type="entry name" value="Sec-metab_biosynth-assoc"/>
</dbReference>
<dbReference type="AlphaFoldDB" id="A0A3B0R8A5"/>
<sequence>MYFIILAEDKPGSLTIRMDNRPAHLDYVAAQGCVKLAGPFLTEGGDPKPRGSMLIIEVAGRAAAERFAANDPYARAGLFATVSVRPWMPTFGDWTPE</sequence>
<feature type="domain" description="YCII-related" evidence="1">
    <location>
        <begin position="1"/>
        <end position="87"/>
    </location>
</feature>
<evidence type="ECO:0000313" key="2">
    <source>
        <dbReference type="EMBL" id="VAV89430.1"/>
    </source>
</evidence>
<dbReference type="Gene3D" id="3.30.70.1060">
    <property type="entry name" value="Dimeric alpha+beta barrel"/>
    <property type="match status" value="1"/>
</dbReference>
<dbReference type="PANTHER" id="PTHR33606">
    <property type="entry name" value="PROTEIN YCII"/>
    <property type="match status" value="1"/>
</dbReference>
<dbReference type="SUPFAM" id="SSF54909">
    <property type="entry name" value="Dimeric alpha+beta barrel"/>
    <property type="match status" value="1"/>
</dbReference>
<gene>
    <name evidence="2" type="ORF">MNBD_ALPHA02-474</name>
</gene>
<dbReference type="Pfam" id="PF03795">
    <property type="entry name" value="YCII"/>
    <property type="match status" value="1"/>
</dbReference>
<organism evidence="2">
    <name type="scientific">hydrothermal vent metagenome</name>
    <dbReference type="NCBI Taxonomy" id="652676"/>
    <lineage>
        <taxon>unclassified sequences</taxon>
        <taxon>metagenomes</taxon>
        <taxon>ecological metagenomes</taxon>
    </lineage>
</organism>
<dbReference type="EMBL" id="UOED01000046">
    <property type="protein sequence ID" value="VAV89430.1"/>
    <property type="molecule type" value="Genomic_DNA"/>
</dbReference>
<dbReference type="InterPro" id="IPR005545">
    <property type="entry name" value="YCII"/>
</dbReference>
<accession>A0A3B0R8A5</accession>
<dbReference type="PANTHER" id="PTHR33606:SF3">
    <property type="entry name" value="PROTEIN YCII"/>
    <property type="match status" value="1"/>
</dbReference>
<protein>
    <submittedName>
        <fullName evidence="2">YciL protein</fullName>
    </submittedName>
</protein>
<name>A0A3B0R8A5_9ZZZZ</name>